<dbReference type="InterPro" id="IPR029063">
    <property type="entry name" value="SAM-dependent_MTases_sf"/>
</dbReference>
<dbReference type="GO" id="GO:0031167">
    <property type="term" value="P:rRNA methylation"/>
    <property type="evidence" value="ECO:0007669"/>
    <property type="project" value="InterPro"/>
</dbReference>
<dbReference type="PANTHER" id="PTHR43542">
    <property type="entry name" value="METHYLTRANSFERASE"/>
    <property type="match status" value="1"/>
</dbReference>
<dbReference type="EMBL" id="CZVV01000066">
    <property type="protein sequence ID" value="CUT02365.1"/>
    <property type="molecule type" value="Genomic_DNA"/>
</dbReference>
<evidence type="ECO:0000256" key="1">
    <source>
        <dbReference type="ARBA" id="ARBA00022603"/>
    </source>
</evidence>
<dbReference type="Proteomes" id="UP000243105">
    <property type="component" value="Unassembled WGS sequence"/>
</dbReference>
<gene>
    <name evidence="3" type="ORF">JGI25_01053</name>
</gene>
<evidence type="ECO:0000313" key="4">
    <source>
        <dbReference type="Proteomes" id="UP000243105"/>
    </source>
</evidence>
<keyword evidence="2" id="KW-0808">Transferase</keyword>
<dbReference type="PROSITE" id="PS00092">
    <property type="entry name" value="N6_MTASE"/>
    <property type="match status" value="1"/>
</dbReference>
<dbReference type="SUPFAM" id="SSF53335">
    <property type="entry name" value="S-adenosyl-L-methionine-dependent methyltransferases"/>
    <property type="match status" value="1"/>
</dbReference>
<evidence type="ECO:0000256" key="2">
    <source>
        <dbReference type="ARBA" id="ARBA00022679"/>
    </source>
</evidence>
<proteinExistence type="predicted"/>
<reference evidence="3 4" key="1">
    <citation type="submission" date="2015-11" db="EMBL/GenBank/DDBJ databases">
        <authorList>
            <person name="Varghese N."/>
        </authorList>
    </citation>
    <scope>NUCLEOTIDE SEQUENCE [LARGE SCALE GENOMIC DNA]</scope>
    <source>
        <strain evidence="3 4">JGI-25</strain>
    </source>
</reference>
<dbReference type="InterPro" id="IPR004398">
    <property type="entry name" value="RNA_MeTrfase_RsmD"/>
</dbReference>
<dbReference type="InterPro" id="IPR002052">
    <property type="entry name" value="DNA_methylase_N6_adenine_CS"/>
</dbReference>
<sequence length="184" mass="21217">MVRIITGKYKGRSLKILKGDDIRPTSDRVKETLFNILSSRINFENLVVLDLFAGTGALGFEALSRGAERVVFVDNYRRALDVIKENAQILGCSDKILTVNNDALIFVEYSTEKFDLIFADPPYVYSYLDELVHKIWERKLLSEIGYFSLEHDSRIVFTPETTPFEIDTRREFGKTALTIFKYKE</sequence>
<dbReference type="Pfam" id="PF03602">
    <property type="entry name" value="Cons_hypoth95"/>
    <property type="match status" value="1"/>
</dbReference>
<dbReference type="RefSeq" id="WP_072151417.1">
    <property type="nucleotide sequence ID" value="NZ_CZVH01000028.1"/>
</dbReference>
<evidence type="ECO:0000313" key="3">
    <source>
        <dbReference type="EMBL" id="CUT02365.1"/>
    </source>
</evidence>
<protein>
    <submittedName>
        <fullName evidence="3">16S rRNA (Guanine966-N2)-methyltransferase</fullName>
    </submittedName>
</protein>
<organism evidence="3 4">
    <name type="scientific">Kryptobacter tengchongensis</name>
    <dbReference type="NCBI Taxonomy" id="1643429"/>
    <lineage>
        <taxon>Bacteria</taxon>
        <taxon>Pseudomonadati</taxon>
        <taxon>Candidatus Kryptoniota</taxon>
        <taxon>Candidatus Kryptobacter</taxon>
    </lineage>
</organism>
<dbReference type="GO" id="GO:0008168">
    <property type="term" value="F:methyltransferase activity"/>
    <property type="evidence" value="ECO:0007669"/>
    <property type="project" value="UniProtKB-KW"/>
</dbReference>
<dbReference type="PANTHER" id="PTHR43542:SF1">
    <property type="entry name" value="METHYLTRANSFERASE"/>
    <property type="match status" value="1"/>
</dbReference>
<name>A0A916LKR6_KRYT1</name>
<dbReference type="Gene3D" id="3.40.50.150">
    <property type="entry name" value="Vaccinia Virus protein VP39"/>
    <property type="match status" value="1"/>
</dbReference>
<dbReference type="CDD" id="cd02440">
    <property type="entry name" value="AdoMet_MTases"/>
    <property type="match status" value="1"/>
</dbReference>
<dbReference type="PIRSF" id="PIRSF004553">
    <property type="entry name" value="CHP00095"/>
    <property type="match status" value="1"/>
</dbReference>
<dbReference type="NCBIfam" id="TIGR00095">
    <property type="entry name" value="16S rRNA (guanine(966)-N(2))-methyltransferase RsmD"/>
    <property type="match status" value="1"/>
</dbReference>
<dbReference type="AlphaFoldDB" id="A0A916LKR6"/>
<dbReference type="GO" id="GO:0003676">
    <property type="term" value="F:nucleic acid binding"/>
    <property type="evidence" value="ECO:0007669"/>
    <property type="project" value="InterPro"/>
</dbReference>
<keyword evidence="1" id="KW-0489">Methyltransferase</keyword>
<accession>A0A916LKR6</accession>
<comment type="caution">
    <text evidence="3">The sequence shown here is derived from an EMBL/GenBank/DDBJ whole genome shotgun (WGS) entry which is preliminary data.</text>
</comment>